<sequence length="337" mass="39393">MELCFLPHVKTFNYSHFLTPISKISATHPSTLKFPYSYANRSKSWTLKCAKGSSVWEIERKLEDEMSIIEDQELVSIGRLTDKCKGEGGMVELLECLEREAIMGEDEGKEPMDYNRRAQIFDKSSRVFQALKEREATSGKAATLQLIMDTLRKYEDNSGQLINKEKSCFLMDKEIPAKRKHIVARNLNFQEKEFPIKYLGCPLFYGRKKIEFFTEMDTKIIQRVESWHANLLSTSGKKTLYQACSNCNTFSLDVYLPTTKYYFSQIEIVFANFFWGNLEGKQKYHWSSWKNLCLPIEEGGIGIRTLQEILDTFSAKLWWQFRTRESLWTDFMKAKYS</sequence>
<protein>
    <submittedName>
        <fullName evidence="1">Uncharacterized protein</fullName>
    </submittedName>
</protein>
<dbReference type="PANTHER" id="PTHR37758:SF1">
    <property type="entry name" value="OS03G0334300 PROTEIN"/>
    <property type="match status" value="1"/>
</dbReference>
<reference evidence="1" key="1">
    <citation type="submission" date="2025-08" db="UniProtKB">
        <authorList>
            <consortium name="RefSeq"/>
        </authorList>
    </citation>
    <scope>IDENTIFICATION</scope>
</reference>
<dbReference type="PANTHER" id="PTHR37758">
    <property type="entry name" value="OS03G0334300 PROTEIN"/>
    <property type="match status" value="1"/>
</dbReference>
<proteinExistence type="predicted"/>
<dbReference type="OrthoDB" id="1750433at2759"/>
<dbReference type="PaxDb" id="4097-A0A1S4C762"/>
<gene>
    <name evidence="1" type="primary">LOC107815849</name>
</gene>
<dbReference type="STRING" id="4097.A0A1S4C762"/>
<evidence type="ECO:0000313" key="1">
    <source>
        <dbReference type="RefSeq" id="XP_016496983.1"/>
    </source>
</evidence>
<dbReference type="AlphaFoldDB" id="A0A1S4C762"/>
<accession>A0A1S4C762</accession>
<dbReference type="GO" id="GO:0009507">
    <property type="term" value="C:chloroplast"/>
    <property type="evidence" value="ECO:0000318"/>
    <property type="project" value="GO_Central"/>
</dbReference>
<name>A0A1S4C762_TOBAC</name>
<dbReference type="RefSeq" id="XP_016496983.1">
    <property type="nucleotide sequence ID" value="XM_016641497.1"/>
</dbReference>
<organism evidence="1">
    <name type="scientific">Nicotiana tabacum</name>
    <name type="common">Common tobacco</name>
    <dbReference type="NCBI Taxonomy" id="4097"/>
    <lineage>
        <taxon>Eukaryota</taxon>
        <taxon>Viridiplantae</taxon>
        <taxon>Streptophyta</taxon>
        <taxon>Embryophyta</taxon>
        <taxon>Tracheophyta</taxon>
        <taxon>Spermatophyta</taxon>
        <taxon>Magnoliopsida</taxon>
        <taxon>eudicotyledons</taxon>
        <taxon>Gunneridae</taxon>
        <taxon>Pentapetalae</taxon>
        <taxon>asterids</taxon>
        <taxon>lamiids</taxon>
        <taxon>Solanales</taxon>
        <taxon>Solanaceae</taxon>
        <taxon>Nicotianoideae</taxon>
        <taxon>Nicotianeae</taxon>
        <taxon>Nicotiana</taxon>
    </lineage>
</organism>
<dbReference type="KEGG" id="nta:107815849"/>